<feature type="transmembrane region" description="Helical" evidence="1">
    <location>
        <begin position="12"/>
        <end position="32"/>
    </location>
</feature>
<comment type="caution">
    <text evidence="2">The sequence shown here is derived from an EMBL/GenBank/DDBJ whole genome shotgun (WGS) entry which is preliminary data.</text>
</comment>
<feature type="transmembrane region" description="Helical" evidence="1">
    <location>
        <begin position="52"/>
        <end position="76"/>
    </location>
</feature>
<keyword evidence="3" id="KW-1185">Reference proteome</keyword>
<reference evidence="2" key="1">
    <citation type="submission" date="2018-11" db="EMBL/GenBank/DDBJ databases">
        <authorList>
            <person name="Alioto T."/>
            <person name="Alioto T."/>
        </authorList>
    </citation>
    <scope>NUCLEOTIDE SEQUENCE</scope>
</reference>
<dbReference type="Proteomes" id="UP000596742">
    <property type="component" value="Unassembled WGS sequence"/>
</dbReference>
<protein>
    <submittedName>
        <fullName evidence="2">Uncharacterized protein</fullName>
    </submittedName>
</protein>
<name>A0A8B6GVR4_MYTGA</name>
<feature type="transmembrane region" description="Helical" evidence="1">
    <location>
        <begin position="88"/>
        <end position="116"/>
    </location>
</feature>
<evidence type="ECO:0000313" key="2">
    <source>
        <dbReference type="EMBL" id="VDI69869.1"/>
    </source>
</evidence>
<sequence>MRKVVIERTDVKVLGVSLLYLLLGLMPIYPVIEKRLDMYTSTLDQCTGFKVDTVVVCVGLGTTGLLCAIILSYGYFLRRVIFIRGVGIAMLTFILCFAFSGFLVEPLLIVALYPFAYYVYKKTNQYKITPFGHLKFDSSVQKHD</sequence>
<proteinExistence type="predicted"/>
<organism evidence="2 3">
    <name type="scientific">Mytilus galloprovincialis</name>
    <name type="common">Mediterranean mussel</name>
    <dbReference type="NCBI Taxonomy" id="29158"/>
    <lineage>
        <taxon>Eukaryota</taxon>
        <taxon>Metazoa</taxon>
        <taxon>Spiralia</taxon>
        <taxon>Lophotrochozoa</taxon>
        <taxon>Mollusca</taxon>
        <taxon>Bivalvia</taxon>
        <taxon>Autobranchia</taxon>
        <taxon>Pteriomorphia</taxon>
        <taxon>Mytilida</taxon>
        <taxon>Mytiloidea</taxon>
        <taxon>Mytilidae</taxon>
        <taxon>Mytilinae</taxon>
        <taxon>Mytilus</taxon>
    </lineage>
</organism>
<accession>A0A8B6GVR4</accession>
<dbReference type="AlphaFoldDB" id="A0A8B6GVR4"/>
<keyword evidence="1" id="KW-0812">Transmembrane</keyword>
<keyword evidence="1" id="KW-0472">Membrane</keyword>
<evidence type="ECO:0000313" key="3">
    <source>
        <dbReference type="Proteomes" id="UP000596742"/>
    </source>
</evidence>
<keyword evidence="1" id="KW-1133">Transmembrane helix</keyword>
<gene>
    <name evidence="2" type="ORF">MGAL_10B048702</name>
</gene>
<dbReference type="EMBL" id="UYJE01009095">
    <property type="protein sequence ID" value="VDI69869.1"/>
    <property type="molecule type" value="Genomic_DNA"/>
</dbReference>
<evidence type="ECO:0000256" key="1">
    <source>
        <dbReference type="SAM" id="Phobius"/>
    </source>
</evidence>